<reference evidence="2" key="1">
    <citation type="submission" date="2020-04" db="EMBL/GenBank/DDBJ databases">
        <authorList>
            <person name="Chiriac C."/>
            <person name="Salcher M."/>
            <person name="Ghai R."/>
            <person name="Kavagutti S V."/>
        </authorList>
    </citation>
    <scope>NUCLEOTIDE SEQUENCE</scope>
</reference>
<sequence>MGHAVFIVLHFLAFMCGFFGLFITIPLHVIYATIANKNKEPAPPQNVGHLIGLSIRVVLIFIAGFIVFLILSPVYIYLKSNISWLR</sequence>
<keyword evidence="1" id="KW-0472">Membrane</keyword>
<evidence type="ECO:0000313" key="4">
    <source>
        <dbReference type="EMBL" id="CAB5229810.1"/>
    </source>
</evidence>
<accession>A0A6J5LPZ3</accession>
<protein>
    <recommendedName>
        <fullName evidence="5">DUF4870 domain-containing protein</fullName>
    </recommendedName>
</protein>
<evidence type="ECO:0008006" key="5">
    <source>
        <dbReference type="Google" id="ProtNLM"/>
    </source>
</evidence>
<organism evidence="2">
    <name type="scientific">uncultured Caudovirales phage</name>
    <dbReference type="NCBI Taxonomy" id="2100421"/>
    <lineage>
        <taxon>Viruses</taxon>
        <taxon>Duplodnaviria</taxon>
        <taxon>Heunggongvirae</taxon>
        <taxon>Uroviricota</taxon>
        <taxon>Caudoviricetes</taxon>
        <taxon>Peduoviridae</taxon>
        <taxon>Maltschvirus</taxon>
        <taxon>Maltschvirus maltsch</taxon>
    </lineage>
</organism>
<feature type="transmembrane region" description="Helical" evidence="1">
    <location>
        <begin position="7"/>
        <end position="34"/>
    </location>
</feature>
<feature type="transmembrane region" description="Helical" evidence="1">
    <location>
        <begin position="54"/>
        <end position="78"/>
    </location>
</feature>
<keyword evidence="1" id="KW-1133">Transmembrane helix</keyword>
<keyword evidence="1" id="KW-0812">Transmembrane</keyword>
<proteinExistence type="predicted"/>
<dbReference type="EMBL" id="LR798408">
    <property type="protein sequence ID" value="CAB5229810.1"/>
    <property type="molecule type" value="Genomic_DNA"/>
</dbReference>
<name>A0A6J5LPZ3_9CAUD</name>
<dbReference type="EMBL" id="LR796321">
    <property type="protein sequence ID" value="CAB4136575.1"/>
    <property type="molecule type" value="Genomic_DNA"/>
</dbReference>
<evidence type="ECO:0000313" key="3">
    <source>
        <dbReference type="EMBL" id="CAB4203875.1"/>
    </source>
</evidence>
<dbReference type="EMBL" id="LR797344">
    <property type="protein sequence ID" value="CAB4203875.1"/>
    <property type="molecule type" value="Genomic_DNA"/>
</dbReference>
<evidence type="ECO:0000313" key="2">
    <source>
        <dbReference type="EMBL" id="CAB4136575.1"/>
    </source>
</evidence>
<gene>
    <name evidence="3" type="ORF">UFOVP1388_13</name>
    <name evidence="4" type="ORF">UFOVP1565_18</name>
    <name evidence="2" type="ORF">UFOVP311_34</name>
</gene>
<evidence type="ECO:0000256" key="1">
    <source>
        <dbReference type="SAM" id="Phobius"/>
    </source>
</evidence>